<keyword evidence="5 16" id="KW-0378">Hydrolase</keyword>
<comment type="function">
    <text evidence="16 17">Protease VP4 is a serine protease that cleaves the polyprotein into its final products. Pre-VP2 is first partially cleaved, and may be completely processed by VP4 upon capsid maturation.</text>
</comment>
<reference evidence="20" key="1">
    <citation type="submission" date="2014-03" db="EMBL/GenBank/DDBJ databases">
        <authorList>
            <person name="Reddy P.B."/>
            <person name="Joshi G."/>
            <person name="Gavkare S.K."/>
            <person name="Deshmukh S.G."/>
        </authorList>
    </citation>
    <scope>NUCLEOTIDE SEQUENCE</scope>
    <source>
        <strain evidence="20">VRDC-IBDV-EZ</strain>
    </source>
</reference>
<dbReference type="GO" id="GO:0008236">
    <property type="term" value="F:serine-type peptidase activity"/>
    <property type="evidence" value="ECO:0007669"/>
    <property type="project" value="UniProtKB-UniRule"/>
</dbReference>
<dbReference type="EC" id="3.4.21.-" evidence="17"/>
<keyword evidence="3 16" id="KW-0645">Protease</keyword>
<dbReference type="FunFam" id="2.60.120.660:FF:000001">
    <property type="entry name" value="Structural polyprotein"/>
    <property type="match status" value="1"/>
</dbReference>
<dbReference type="InterPro" id="IPR025775">
    <property type="entry name" value="Birna_VP4_Prtase_dom"/>
</dbReference>
<feature type="compositionally biased region" description="Basic residues" evidence="18">
    <location>
        <begin position="975"/>
        <end position="986"/>
    </location>
</feature>
<evidence type="ECO:0000256" key="1">
    <source>
        <dbReference type="ARBA" id="ARBA00004328"/>
    </source>
</evidence>
<comment type="subunit">
    <text evidence="13">Homotrimer. A central divalent metal stabilizes the VP2 trimer. Interacts with host ITGA4/ITGB1.</text>
</comment>
<comment type="function">
    <text evidence="10 17">The precursor of VP2 plays an important role in capsid assembly. First, pre-VP2 and VP2 oligomers assemble to form a procapsid. Then, the pre-VP2 intermediates may be processed into VP2 proteins by proteolytic cleavage mediated by VP4 to obtain the mature virion. The final capsid is composed of pentamers and hexamers but VP2 has a natural tendency to assemble into all-pentameric structures. Therefore pre-VP2 may be required to allow formation of the hexameric structures.</text>
</comment>
<comment type="subunit">
    <molecule>Capsid protein VP3</molecule>
    <text evidence="17">Homodimer. Interacts (via C-terminus) with VP1 in the cytoplasm. Interacts with VP2.</text>
</comment>
<name>A0A024AFY5_IBDV</name>
<evidence type="ECO:0000256" key="5">
    <source>
        <dbReference type="ARBA" id="ARBA00022801"/>
    </source>
</evidence>
<dbReference type="GO" id="GO:0046872">
    <property type="term" value="F:metal ion binding"/>
    <property type="evidence" value="ECO:0007669"/>
    <property type="project" value="UniProtKB-KW"/>
</dbReference>
<evidence type="ECO:0000313" key="20">
    <source>
        <dbReference type="EMBL" id="AHY99593.1"/>
    </source>
</evidence>
<dbReference type="InterPro" id="IPR043049">
    <property type="entry name" value="Birna_VP3_dom2"/>
</dbReference>
<comment type="subcellular location">
    <molecule>Structural peptide 2</molecule>
    <subcellularLocation>
        <location evidence="17">Virion</location>
    </subcellularLocation>
    <subcellularLocation>
        <location evidence="17">Host cytoplasm</location>
    </subcellularLocation>
</comment>
<organism evidence="20">
    <name type="scientific">Avian infectious bursal disease virus</name>
    <name type="common">IBDV</name>
    <name type="synonym">Gumboro disease virus</name>
    <dbReference type="NCBI Taxonomy" id="10995"/>
    <lineage>
        <taxon>Viruses</taxon>
        <taxon>Riboviria</taxon>
        <taxon>Orthornavirae</taxon>
        <taxon>Birnaviridae</taxon>
        <taxon>Avibirnavirus</taxon>
        <taxon>Avibirnavirus gumboroense</taxon>
    </lineage>
</organism>
<comment type="function">
    <text evidence="17">Structural peptide 2 is a small peptide derived from pre-VP2 C-terminus. It is not essential for the virus viability, but viral growth is affected when missing.</text>
</comment>
<evidence type="ECO:0000256" key="7">
    <source>
        <dbReference type="ARBA" id="ARBA00022844"/>
    </source>
</evidence>
<evidence type="ECO:0000256" key="4">
    <source>
        <dbReference type="ARBA" id="ARBA00022723"/>
    </source>
</evidence>
<comment type="subcellular location">
    <molecule>Capsid protein VP2</molecule>
    <subcellularLocation>
        <location evidence="17">Virion</location>
    </subcellularLocation>
    <subcellularLocation>
        <location evidence="17">Host cytoplasm</location>
    </subcellularLocation>
</comment>
<comment type="subcellular location">
    <molecule>Structural peptide 3</molecule>
    <subcellularLocation>
        <location evidence="17">Virion</location>
    </subcellularLocation>
    <subcellularLocation>
        <location evidence="17">Host cytoplasm</location>
    </subcellularLocation>
</comment>
<evidence type="ECO:0000256" key="8">
    <source>
        <dbReference type="ARBA" id="ARBA00023200"/>
    </source>
</evidence>
<dbReference type="PROSITE" id="PS51548">
    <property type="entry name" value="BIRNAVIRUS_VP4_PRO"/>
    <property type="match status" value="1"/>
</dbReference>
<comment type="subunit">
    <text evidence="14">Homodimer. interacts (via C-terminus) with VP1 in the cytoplasm. Interacts with VP2.</text>
</comment>
<proteinExistence type="evidence at transcript level"/>
<evidence type="ECO:0000256" key="14">
    <source>
        <dbReference type="ARBA" id="ARBA00062496"/>
    </source>
</evidence>
<accession>A0A024AFY5</accession>
<evidence type="ECO:0000256" key="18">
    <source>
        <dbReference type="SAM" id="MobiDB-lite"/>
    </source>
</evidence>
<keyword evidence="8 17" id="KW-1035">Host cytoplasm</keyword>
<evidence type="ECO:0000256" key="11">
    <source>
        <dbReference type="ARBA" id="ARBA00025236"/>
    </source>
</evidence>
<comment type="function">
    <text evidence="9">Capsid protein VP2 self assembles to form an icosahedral capsid with a T=13 symmetry, about 70 nm in diameter, and consisting of 260 VP2 trimers. The capsid encapsulates the genomic dsRNA. VP2 is also involved in attachment and entry into the host cell by interacting with host ITGA4/ITGB1.</text>
</comment>
<comment type="function">
    <text evidence="12 17">Capsid protein VP3 plays a key role in virion assembly by providing a scaffold for the capsid made of VP2. May self-assemble to form a T=4-like icosahedral inner-capsid composed of at least 180 trimers. Plays a role in genomic RNA packaging by recruiting VP1 into the capsid and interacting with the dsRNA genome segments to form a ribonucleoprotein complex. Additionally, the interaction of the VP3 C-terminal tail with VP1 removes the inherent structural blockade of the polymerase active site. Thus, VP3 can also function as a transcriptional activator.</text>
</comment>
<comment type="subcellular location">
    <subcellularLocation>
        <location evidence="1">Virion</location>
    </subcellularLocation>
</comment>
<keyword evidence="2 17" id="KW-0167">Capsid protein</keyword>
<evidence type="ECO:0000256" key="6">
    <source>
        <dbReference type="ARBA" id="ARBA00022825"/>
    </source>
</evidence>
<keyword evidence="7 17" id="KW-0946">Virion</keyword>
<evidence type="ECO:0000256" key="13">
    <source>
        <dbReference type="ARBA" id="ARBA00046823"/>
    </source>
</evidence>
<dbReference type="InterPro" id="IPR002662">
    <property type="entry name" value="Birna_VP2"/>
</dbReference>
<comment type="subcellular location">
    <molecule>Structural peptide 1</molecule>
    <subcellularLocation>
        <location evidence="17">Virion</location>
    </subcellularLocation>
    <subcellularLocation>
        <location evidence="17">Host cytoplasm</location>
    </subcellularLocation>
</comment>
<feature type="active site" description="Nucleophile" evidence="15 16">
    <location>
        <position position="652"/>
    </location>
</feature>
<dbReference type="GO" id="GO:0019028">
    <property type="term" value="C:viral capsid"/>
    <property type="evidence" value="ECO:0007669"/>
    <property type="project" value="UniProtKB-KW"/>
</dbReference>
<evidence type="ECO:0000256" key="16">
    <source>
        <dbReference type="PROSITE-ProRule" id="PRU00881"/>
    </source>
</evidence>
<dbReference type="InterPro" id="IPR002663">
    <property type="entry name" value="Birna_VP3"/>
</dbReference>
<evidence type="ECO:0000256" key="2">
    <source>
        <dbReference type="ARBA" id="ARBA00022561"/>
    </source>
</evidence>
<sequence>MTNLQDQTQQIVPFIRSLLMPTTGPASIPDDTLEKHTLRSETSTYNLTVGDTGSGLIVFFPGFPGSIVGAHYILQSNGNYKFDQMLLTAQNLPASYNYCRLVSRSLTVRSSTLPGGVYALNGTINAVTFQGSLSELTDVSYNGLMSATANINDKIGNVLIGEGVTVLSLPTSYDLGYVRLGDPIPAIGLDPKMVATCDSSDRPRVYTITAANDYQFSSQYQAGGVTITLFSANIDAITSLSIGGELVFQTSVQGLILGATIYLIGFDGTAVITRAVAADNGLTAGTDNLMPFNIVIPTSEITQPITSIKLEIVTSKSGGQAGDQMSWSASGSLAVTIHGGNYPGALRPVTLVAYERVATGSVVTVAGVSNFELIPNPELAKNLITEYGRFDPGAMNYTKLILSERDRLGIKTVWPTREYTDFREYFMEVADLNSPLKIAGAFGFKDIIRALRRIAVPVVSTLFPPAAPLAHAIGEGVDYLLGDEAQAASGTARAASGKARAASGRIRQLTLAADKGYEVVANLFQVPQNPVVDGILASPGILRGAHNLDCVLREGATLFPVVITTVEDAMTPKALNSKMFAVIEGVREDLQPPSQRGSFIRTLSGHRVYGYAPDGVLPLETGRDYTVVPIDDVWDDSIMLSKDPIPPIVGNSGNLAIAYMDVFRPKVPIHVAMTGALNAYGEIENVSFRSTKLATAHRLGLKLAGPGAFDVNTGSNWATFIKRFPHNPRDWDRLPYLNLPYLPPNAGRQYDLAMAASEFRETPELESAVRAMEAAANVDPLFQSALSVFMWLEENGIAADMANFALSDPNAHRMRNFLANAPQAGSKSQRAKYGTAGYGVEARGPTPEEAQREKDTRISKKMETMGIYFATPEWVALNGHRGPSPGQLKYWQNTREIPDPNEDYLDYVHAEKSRLASEEQILRAATSIYGAPGQAEPPQAFIDEVAKVYEINHGRGPNQEQMKDLLLTAMEMKHRNPRRAPSKPKPKPNAPTQRPPGRLGRWIRAVSDEDLE</sequence>
<dbReference type="InterPro" id="IPR043048">
    <property type="entry name" value="Birna_VP3_dom1"/>
</dbReference>
<dbReference type="Gene3D" id="1.10.150.620">
    <property type="entry name" value="Capsid protein VP3, domain 1"/>
    <property type="match status" value="1"/>
</dbReference>
<evidence type="ECO:0000256" key="12">
    <source>
        <dbReference type="ARBA" id="ARBA00025351"/>
    </source>
</evidence>
<dbReference type="Gene3D" id="6.10.250.1030">
    <property type="match status" value="1"/>
</dbReference>
<dbReference type="Pfam" id="PF01768">
    <property type="entry name" value="Birna_VP4"/>
    <property type="match status" value="1"/>
</dbReference>
<comment type="subunit">
    <molecule>Capsid protein VP2</molecule>
    <text evidence="17">Homotrimer. A central divalent metal stabilizes the VP2 trimer.</text>
</comment>
<evidence type="ECO:0000256" key="3">
    <source>
        <dbReference type="ARBA" id="ARBA00022670"/>
    </source>
</evidence>
<feature type="active site" evidence="15 16">
    <location>
        <position position="692"/>
    </location>
</feature>
<dbReference type="SUPFAM" id="SSF88633">
    <property type="entry name" value="Positive stranded ssRNA viruses"/>
    <property type="match status" value="1"/>
</dbReference>
<comment type="function">
    <text evidence="11 17">Structural peptide 1 is a small peptide derived from pre-VP2 C-terminus. It destabilizes and perforates cell membranes, suggesting a role during entry.</text>
</comment>
<dbReference type="Pfam" id="PF01767">
    <property type="entry name" value="Birna_VP3"/>
    <property type="match status" value="1"/>
</dbReference>
<dbReference type="Gene3D" id="1.10.8.880">
    <property type="entry name" value="Birnavirus VP3 protein, domain 2"/>
    <property type="match status" value="1"/>
</dbReference>
<organismHost>
    <name type="scientific">Meleagris gallopavo</name>
    <name type="common">Wild turkey</name>
    <dbReference type="NCBI Taxonomy" id="9103"/>
</organismHost>
<feature type="domain" description="Peptidase S50" evidence="19">
    <location>
        <begin position="513"/>
        <end position="755"/>
    </location>
</feature>
<comment type="subcellular location">
    <molecule>Capsid protein VP3</molecule>
    <subcellularLocation>
        <location evidence="17">Virion</location>
    </subcellularLocation>
    <subcellularLocation>
        <location evidence="17">Host cytoplasm</location>
    </subcellularLocation>
</comment>
<dbReference type="GO" id="GO:0006508">
    <property type="term" value="P:proteolysis"/>
    <property type="evidence" value="ECO:0007669"/>
    <property type="project" value="UniProtKB-KW"/>
</dbReference>
<dbReference type="GO" id="GO:0005198">
    <property type="term" value="F:structural molecule activity"/>
    <property type="evidence" value="ECO:0007669"/>
    <property type="project" value="InterPro"/>
</dbReference>
<dbReference type="InterPro" id="IPR029053">
    <property type="entry name" value="Viral_coat"/>
</dbReference>
<evidence type="ECO:0000256" key="15">
    <source>
        <dbReference type="PIRSR" id="PIRSR602662-1"/>
    </source>
</evidence>
<organismHost>
    <name type="scientific">Gallus gallus</name>
    <name type="common">Chicken</name>
    <dbReference type="NCBI Taxonomy" id="9031"/>
</organismHost>
<keyword evidence="6 16" id="KW-0720">Serine protease</keyword>
<evidence type="ECO:0000256" key="10">
    <source>
        <dbReference type="ARBA" id="ARBA00024831"/>
    </source>
</evidence>
<dbReference type="GO" id="GO:0030430">
    <property type="term" value="C:host cell cytoplasm"/>
    <property type="evidence" value="ECO:0007669"/>
    <property type="project" value="UniProtKB-SubCell"/>
</dbReference>
<evidence type="ECO:0000256" key="17">
    <source>
        <dbReference type="RuleBase" id="RU363030"/>
    </source>
</evidence>
<dbReference type="Gene3D" id="2.60.120.660">
    <property type="entry name" value="icosahedral virus"/>
    <property type="match status" value="1"/>
</dbReference>
<comment type="function">
    <text evidence="17">Structural peptide 3 is a small peptide derived from pre-VP2 C-terminus. It is not essential for the virus viability, but viral growth is affected when missing.</text>
</comment>
<dbReference type="EMBL" id="KJ547672">
    <property type="protein sequence ID" value="AHY99593.1"/>
    <property type="molecule type" value="mRNA"/>
</dbReference>
<keyword evidence="4 17" id="KW-0479">Metal-binding</keyword>
<evidence type="ECO:0000259" key="19">
    <source>
        <dbReference type="PROSITE" id="PS51548"/>
    </source>
</evidence>
<dbReference type="Pfam" id="PF01766">
    <property type="entry name" value="Birna_VP2"/>
    <property type="match status" value="1"/>
</dbReference>
<protein>
    <recommendedName>
        <fullName evidence="17">Structural polyprotein</fullName>
        <shortName evidence="17">PP</shortName>
    </recommendedName>
    <component>
        <recommendedName>
            <fullName evidence="17">Precursor of VP2</fullName>
            <shortName evidence="17">Pre-VP2</shortName>
        </recommendedName>
    </component>
    <component>
        <recommendedName>
            <fullName evidence="17">Capsid protein VP2</fullName>
        </recommendedName>
    </component>
    <component>
        <recommendedName>
            <fullName evidence="17">Structural peptide 1</fullName>
            <shortName evidence="17">p1</shortName>
        </recommendedName>
        <alternativeName>
            <fullName evidence="17">pep46</fullName>
        </alternativeName>
    </component>
    <component>
        <recommendedName>
            <fullName evidence="17">Structural peptide 2</fullName>
            <shortName evidence="17">p2</shortName>
        </recommendedName>
        <alternativeName>
            <fullName evidence="17">pep7a</fullName>
        </alternativeName>
    </component>
    <component>
        <recommendedName>
            <fullName evidence="17">Structural peptide 3</fullName>
            <shortName evidence="17">p3</shortName>
        </recommendedName>
        <alternativeName>
            <fullName evidence="17">pep7b</fullName>
        </alternativeName>
    </component>
    <component>
        <recommendedName>
            <fullName evidence="17">Protease VP4</fullName>
            <ecNumber evidence="17">3.4.21.-</ecNumber>
        </recommendedName>
        <alternativeName>
            <fullName evidence="17">Non-structural protein VP4</fullName>
            <shortName evidence="17">NS</shortName>
        </alternativeName>
    </component>
    <component>
        <recommendedName>
            <fullName evidence="17">Capsid protein VP3</fullName>
        </recommendedName>
    </component>
</protein>
<dbReference type="Gene3D" id="2.60.120.20">
    <property type="match status" value="1"/>
</dbReference>
<evidence type="ECO:0000256" key="9">
    <source>
        <dbReference type="ARBA" id="ARBA00024715"/>
    </source>
</evidence>
<feature type="region of interest" description="Disordered" evidence="18">
    <location>
        <begin position="969"/>
        <end position="1012"/>
    </location>
</feature>